<proteinExistence type="predicted"/>
<dbReference type="Gene3D" id="1.10.3300.10">
    <property type="entry name" value="Jann2411-like domain"/>
    <property type="match status" value="1"/>
</dbReference>
<protein>
    <recommendedName>
        <fullName evidence="1">Zinc finger CGNR domain-containing protein</fullName>
    </recommendedName>
</protein>
<dbReference type="Pfam" id="PF07336">
    <property type="entry name" value="ABATE"/>
    <property type="match status" value="1"/>
</dbReference>
<feature type="domain" description="Zinc finger CGNR" evidence="1">
    <location>
        <begin position="155"/>
        <end position="198"/>
    </location>
</feature>
<dbReference type="InterPro" id="IPR021005">
    <property type="entry name" value="Znf_CGNR"/>
</dbReference>
<sequence>MLMTLCREPFGVNSTEDTTLMSFAPDTKVALRSMVNLINTAGGTGADQLRTLGDLDSFLDREGFTGSRAHSEGELRAVRQLRNRLRAIWTFSEDDAVRAVNDILRAARALPQLVRHDHWDYHLHATTSEAPLEERMAVEAAMALVDVIRSRELDRLRVCAAPDCGAAVLDLSRNRSKRYCDTGNCGNREHVRAYRQRRSSAG</sequence>
<dbReference type="SUPFAM" id="SSF160904">
    <property type="entry name" value="Jann2411-like"/>
    <property type="match status" value="1"/>
</dbReference>
<reference evidence="2 3" key="1">
    <citation type="submission" date="2019-09" db="EMBL/GenBank/DDBJ databases">
        <title>Arthrobacter zafarii sp. nov., a moderately thermotolerant and halotolerant actinobacterium isolated from Cholistan desert soil of Pakistan.</title>
        <authorList>
            <person name="Amin A."/>
            <person name="Ahmed I."/>
            <person name="Khalid N."/>
            <person name="Schumann P."/>
            <person name="Busse H.J."/>
            <person name="Khan I.U."/>
            <person name="Li S."/>
            <person name="Li W.J."/>
        </authorList>
    </citation>
    <scope>NUCLEOTIDE SEQUENCE [LARGE SCALE GENOMIC DNA]</scope>
    <source>
        <strain evidence="2 3">NCCP-1664</strain>
    </source>
</reference>
<gene>
    <name evidence="2" type="ORF">NCCP1664_22950</name>
</gene>
<keyword evidence="3" id="KW-1185">Reference proteome</keyword>
<accession>A0A5A7NSP5</accession>
<dbReference type="AlphaFoldDB" id="A0A5A7NSP5"/>
<name>A0A5A7NSP5_9MICC</name>
<dbReference type="Proteomes" id="UP000325307">
    <property type="component" value="Unassembled WGS sequence"/>
</dbReference>
<evidence type="ECO:0000313" key="2">
    <source>
        <dbReference type="EMBL" id="GER23800.1"/>
    </source>
</evidence>
<dbReference type="Pfam" id="PF11706">
    <property type="entry name" value="zf-CGNR"/>
    <property type="match status" value="1"/>
</dbReference>
<dbReference type="PANTHER" id="PTHR35525">
    <property type="entry name" value="BLL6575 PROTEIN"/>
    <property type="match status" value="1"/>
</dbReference>
<dbReference type="EMBL" id="BKDJ01000012">
    <property type="protein sequence ID" value="GER23800.1"/>
    <property type="molecule type" value="Genomic_DNA"/>
</dbReference>
<dbReference type="InterPro" id="IPR010852">
    <property type="entry name" value="ABATE"/>
</dbReference>
<dbReference type="PANTHER" id="PTHR35525:SF3">
    <property type="entry name" value="BLL6575 PROTEIN"/>
    <property type="match status" value="1"/>
</dbReference>
<comment type="caution">
    <text evidence="2">The sequence shown here is derived from an EMBL/GenBank/DDBJ whole genome shotgun (WGS) entry which is preliminary data.</text>
</comment>
<evidence type="ECO:0000259" key="1">
    <source>
        <dbReference type="Pfam" id="PF11706"/>
    </source>
</evidence>
<evidence type="ECO:0000313" key="3">
    <source>
        <dbReference type="Proteomes" id="UP000325307"/>
    </source>
</evidence>
<dbReference type="InterPro" id="IPR023286">
    <property type="entry name" value="ABATE_dom_sf"/>
</dbReference>
<organism evidence="2 3">
    <name type="scientific">Zafaria cholistanensis</name>
    <dbReference type="NCBI Taxonomy" id="1682741"/>
    <lineage>
        <taxon>Bacteria</taxon>
        <taxon>Bacillati</taxon>
        <taxon>Actinomycetota</taxon>
        <taxon>Actinomycetes</taxon>
        <taxon>Micrococcales</taxon>
        <taxon>Micrococcaceae</taxon>
        <taxon>Zafaria</taxon>
    </lineage>
</organism>